<name>A0A511D8C2_9PSEU</name>
<comment type="caution">
    <text evidence="5">The sequence shown here is derived from an EMBL/GenBank/DDBJ whole genome shotgun (WGS) entry which is preliminary data.</text>
</comment>
<organism evidence="5 6">
    <name type="scientific">Pseudonocardia sulfidoxydans NBRC 16205</name>
    <dbReference type="NCBI Taxonomy" id="1223511"/>
    <lineage>
        <taxon>Bacteria</taxon>
        <taxon>Bacillati</taxon>
        <taxon>Actinomycetota</taxon>
        <taxon>Actinomycetes</taxon>
        <taxon>Pseudonocardiales</taxon>
        <taxon>Pseudonocardiaceae</taxon>
        <taxon>Pseudonocardia</taxon>
    </lineage>
</organism>
<dbReference type="SUPFAM" id="SSF48452">
    <property type="entry name" value="TPR-like"/>
    <property type="match status" value="2"/>
</dbReference>
<dbReference type="InterPro" id="IPR027417">
    <property type="entry name" value="P-loop_NTPase"/>
</dbReference>
<dbReference type="Gene3D" id="1.25.40.10">
    <property type="entry name" value="Tetratricopeptide repeat domain"/>
    <property type="match status" value="2"/>
</dbReference>
<dbReference type="Proteomes" id="UP000321685">
    <property type="component" value="Unassembled WGS sequence"/>
</dbReference>
<dbReference type="InterPro" id="IPR016032">
    <property type="entry name" value="Sig_transdc_resp-reg_C-effctor"/>
</dbReference>
<keyword evidence="2 3" id="KW-0238">DNA-binding</keyword>
<evidence type="ECO:0000256" key="1">
    <source>
        <dbReference type="ARBA" id="ARBA00005820"/>
    </source>
</evidence>
<dbReference type="InterPro" id="IPR036388">
    <property type="entry name" value="WH-like_DNA-bd_sf"/>
</dbReference>
<protein>
    <submittedName>
        <fullName evidence="5">SARP family transcriptional regulator</fullName>
    </submittedName>
</protein>
<dbReference type="Pfam" id="PF03704">
    <property type="entry name" value="BTAD"/>
    <property type="match status" value="1"/>
</dbReference>
<dbReference type="SMART" id="SM00862">
    <property type="entry name" value="Trans_reg_C"/>
    <property type="match status" value="1"/>
</dbReference>
<comment type="similarity">
    <text evidence="1">Belongs to the AfsR/DnrI/RedD regulatory family.</text>
</comment>
<evidence type="ECO:0000313" key="5">
    <source>
        <dbReference type="EMBL" id="GEL21050.1"/>
    </source>
</evidence>
<dbReference type="Pfam" id="PF00486">
    <property type="entry name" value="Trans_reg_C"/>
    <property type="match status" value="1"/>
</dbReference>
<evidence type="ECO:0000313" key="6">
    <source>
        <dbReference type="Proteomes" id="UP000321685"/>
    </source>
</evidence>
<feature type="domain" description="OmpR/PhoB-type" evidence="4">
    <location>
        <begin position="1"/>
        <end position="90"/>
    </location>
</feature>
<dbReference type="InterPro" id="IPR011990">
    <property type="entry name" value="TPR-like_helical_dom_sf"/>
</dbReference>
<dbReference type="SUPFAM" id="SSF52540">
    <property type="entry name" value="P-loop containing nucleoside triphosphate hydrolases"/>
    <property type="match status" value="1"/>
</dbReference>
<dbReference type="SMART" id="SM01043">
    <property type="entry name" value="BTAD"/>
    <property type="match status" value="1"/>
</dbReference>
<dbReference type="InterPro" id="IPR001867">
    <property type="entry name" value="OmpR/PhoB-type_DNA-bd"/>
</dbReference>
<dbReference type="PROSITE" id="PS51755">
    <property type="entry name" value="OMPR_PHOB"/>
    <property type="match status" value="1"/>
</dbReference>
<evidence type="ECO:0000256" key="3">
    <source>
        <dbReference type="PROSITE-ProRule" id="PRU01091"/>
    </source>
</evidence>
<accession>A0A511D8C2</accession>
<dbReference type="Gene3D" id="1.10.10.10">
    <property type="entry name" value="Winged helix-like DNA-binding domain superfamily/Winged helix DNA-binding domain"/>
    <property type="match status" value="1"/>
</dbReference>
<dbReference type="GO" id="GO:0003677">
    <property type="term" value="F:DNA binding"/>
    <property type="evidence" value="ECO:0007669"/>
    <property type="project" value="UniProtKB-UniRule"/>
</dbReference>
<sequence>MQYGILGPLQVRTSSGEDVAVGGPRPRALLTMLLLQAGRVVSVDALVDGQYGDDLPAGAANAVQAQVSRLRRALPPGTIEFTGGGYRVAADPDDVDALRFARLAADGRRALAEGRASDAAALQRESLGLWRGPALPDLAPGPATTRLDGLRLDAQEDLAEAELALPDGTSVATLEALAAEHPLRERLRGLLMRALHAAGRPAQALEEYEKVRKLLRAELGTDPSPELAEVHTAILRAEHPAPPRPRTAPAQLTSFVGRAAELDRLAALATSRLVTILGPGGMGKTRLAAEYAAGVGCWVELTPLGPTADRDAVATTVLAALGVRDSPTGVTTPLDRLVAALGEQQHLLLVVDNCEQVVAAAAAVAREVLAACPGVRIVATSREPLGLTGETLLPLAPLPDAVRLFADRAAAVRPGFVVDSTNAATVETICAALDGLPLAIELAAARLRQFGVDTLARRLSEHDRFRVLSRGDPTADARHRTLEAVVAWSWDLLNDEEQTLARRFAIFAGGAPAEAVEAVCGVPEDVLDDLVDRSLVETDGERYRMLETVRLFCLARLDDAAERDATAAAHARHHLALAREADPQLRRADQLRWLARLSAEDANLTAALRWSADHDRPTAFALVAALAAYWWLSGRHSRPGPVAAALLRAGDPPDGMDEEYASVVAHAVPRAAPEHWARGEAIMRTRGRELRHPFGAALWGMAAGPPAAGPNPRLIGTDPWSVALDRLSSALLDLLDGRPADAGLAAARDAFDELGERWGGAQALDWLALVASRRGEWARAQELWSEALRLQEELGALDECAEVLCHRATGLLRRGDVDAAAADVAHARELWTSAGRSPLPQEAKLVEAEIAMARGDLPAARAVLAAAGEGAAALTARGRAAEDPEEARRLHRDALDAAPPLAAARADALEGVASTVGPERAAFLLGVAVALRGTAVAGDPHVARVAARARDAVGPDAFSAAWSRGAALPREEALRVSSADCR</sequence>
<dbReference type="CDD" id="cd15831">
    <property type="entry name" value="BTAD"/>
    <property type="match status" value="1"/>
</dbReference>
<dbReference type="EMBL" id="BJVJ01000001">
    <property type="protein sequence ID" value="GEL21050.1"/>
    <property type="molecule type" value="Genomic_DNA"/>
</dbReference>
<dbReference type="GO" id="GO:0006355">
    <property type="term" value="P:regulation of DNA-templated transcription"/>
    <property type="evidence" value="ECO:0007669"/>
    <property type="project" value="InterPro"/>
</dbReference>
<dbReference type="GO" id="GO:0000160">
    <property type="term" value="P:phosphorelay signal transduction system"/>
    <property type="evidence" value="ECO:0007669"/>
    <property type="project" value="InterPro"/>
</dbReference>
<dbReference type="InterPro" id="IPR005158">
    <property type="entry name" value="BTAD"/>
</dbReference>
<dbReference type="PANTHER" id="PTHR47691:SF3">
    <property type="entry name" value="HTH-TYPE TRANSCRIPTIONAL REGULATOR RV0890C-RELATED"/>
    <property type="match status" value="1"/>
</dbReference>
<dbReference type="AlphaFoldDB" id="A0A511D8C2"/>
<keyword evidence="6" id="KW-1185">Reference proteome</keyword>
<gene>
    <name evidence="5" type="ORF">PSU4_00040</name>
</gene>
<dbReference type="SUPFAM" id="SSF46894">
    <property type="entry name" value="C-terminal effector domain of the bipartite response regulators"/>
    <property type="match status" value="1"/>
</dbReference>
<evidence type="ECO:0000259" key="4">
    <source>
        <dbReference type="PROSITE" id="PS51755"/>
    </source>
</evidence>
<feature type="DNA-binding region" description="OmpR/PhoB-type" evidence="3">
    <location>
        <begin position="1"/>
        <end position="90"/>
    </location>
</feature>
<reference evidence="5 6" key="1">
    <citation type="submission" date="2019-07" db="EMBL/GenBank/DDBJ databases">
        <title>Whole genome shotgun sequence of Pseudonocardia sulfidoxydans NBRC 16205.</title>
        <authorList>
            <person name="Hosoyama A."/>
            <person name="Uohara A."/>
            <person name="Ohji S."/>
            <person name="Ichikawa N."/>
        </authorList>
    </citation>
    <scope>NUCLEOTIDE SEQUENCE [LARGE SCALE GENOMIC DNA]</scope>
    <source>
        <strain evidence="5 6">NBRC 16205</strain>
    </source>
</reference>
<dbReference type="PANTHER" id="PTHR47691">
    <property type="entry name" value="REGULATOR-RELATED"/>
    <property type="match status" value="1"/>
</dbReference>
<evidence type="ECO:0000256" key="2">
    <source>
        <dbReference type="ARBA" id="ARBA00023125"/>
    </source>
</evidence>
<proteinExistence type="inferred from homology"/>